<keyword evidence="3" id="KW-1185">Reference proteome</keyword>
<evidence type="ECO:0000313" key="3">
    <source>
        <dbReference type="Proteomes" id="UP001159363"/>
    </source>
</evidence>
<evidence type="ECO:0000313" key="2">
    <source>
        <dbReference type="EMBL" id="KAJ8874096.1"/>
    </source>
</evidence>
<proteinExistence type="predicted"/>
<dbReference type="Proteomes" id="UP001159363">
    <property type="component" value="Chromosome 9"/>
</dbReference>
<feature type="region of interest" description="Disordered" evidence="1">
    <location>
        <begin position="502"/>
        <end position="535"/>
    </location>
</feature>
<comment type="caution">
    <text evidence="2">The sequence shown here is derived from an EMBL/GenBank/DDBJ whole genome shotgun (WGS) entry which is preliminary data.</text>
</comment>
<protein>
    <submittedName>
        <fullName evidence="2">Uncharacterized protein</fullName>
    </submittedName>
</protein>
<reference evidence="2 3" key="1">
    <citation type="submission" date="2023-02" db="EMBL/GenBank/DDBJ databases">
        <title>LHISI_Scaffold_Assembly.</title>
        <authorList>
            <person name="Stuart O.P."/>
            <person name="Cleave R."/>
            <person name="Magrath M.J.L."/>
            <person name="Mikheyev A.S."/>
        </authorList>
    </citation>
    <scope>NUCLEOTIDE SEQUENCE [LARGE SCALE GENOMIC DNA]</scope>
    <source>
        <strain evidence="2">Daus_M_001</strain>
        <tissue evidence="2">Leg muscle</tissue>
    </source>
</reference>
<accession>A0ABQ9GPY0</accession>
<name>A0ABQ9GPY0_9NEOP</name>
<feature type="region of interest" description="Disordered" evidence="1">
    <location>
        <begin position="1"/>
        <end position="20"/>
    </location>
</feature>
<sequence>MVETSEKPPRRSCPRSITHSPYKGQERIFRGMLCPRTPDPLATNVEFVFARKVGFYPRTCSNTPETVFRRSVSHPSIAAFVFRGMLCPSSCIFAVDPKTHNPLPSLSTQNTSFVQQQQQLQGLFNCHTHPSRHQVGLFQSRYGGLRSLELIVETLQRPPWTGAFIREKNISVLEKGKFCEARHWNRQFLAGVGGGGVAATQNRIPLLQCPVATVQIPPESPSFIACRDMGLMCSCSSEISKSVGLCTQCPKGNRYSCCCMKLLSDGSQGLCPIFDNFTFQGSAISVGQDWRLPRTYSIGTMPIAPPLTQNECDLVRLLVSNLCERGSIPGGVTPGFSYVYVRIVPDDTADRRAFSGISCFPCPCIPALLYISFHPHLLTRPLNTGDIFQHAGPLLIQTLPPSPKIREEGIAQGPGKRLDQGFGRLNKRTARYIAWVCSPTLEILANRRGANLRARSCRCRISDITRPQFVPIAFIVTKLYFRRGTHLYAAYEWGSAGIKRALETRDPRENPPTSGISRHDSHLRKSGIGPAGDSTRFALVRGQQANR</sequence>
<evidence type="ECO:0000256" key="1">
    <source>
        <dbReference type="SAM" id="MobiDB-lite"/>
    </source>
</evidence>
<gene>
    <name evidence="2" type="ORF">PR048_024937</name>
</gene>
<dbReference type="EMBL" id="JARBHB010000010">
    <property type="protein sequence ID" value="KAJ8874096.1"/>
    <property type="molecule type" value="Genomic_DNA"/>
</dbReference>
<organism evidence="2 3">
    <name type="scientific">Dryococelus australis</name>
    <dbReference type="NCBI Taxonomy" id="614101"/>
    <lineage>
        <taxon>Eukaryota</taxon>
        <taxon>Metazoa</taxon>
        <taxon>Ecdysozoa</taxon>
        <taxon>Arthropoda</taxon>
        <taxon>Hexapoda</taxon>
        <taxon>Insecta</taxon>
        <taxon>Pterygota</taxon>
        <taxon>Neoptera</taxon>
        <taxon>Polyneoptera</taxon>
        <taxon>Phasmatodea</taxon>
        <taxon>Verophasmatodea</taxon>
        <taxon>Anareolatae</taxon>
        <taxon>Phasmatidae</taxon>
        <taxon>Eurycanthinae</taxon>
        <taxon>Dryococelus</taxon>
    </lineage>
</organism>